<accession>A0A074VDR6</accession>
<gene>
    <name evidence="1" type="ORF">SASC598J21_002940</name>
</gene>
<name>A0A074VDR6_9NEIS</name>
<reference evidence="1 2" key="1">
    <citation type="journal article" date="2014" name="PLoS Genet.">
        <title>Hidden diversity in honey bee gut symbionts detected by single-cell genomics.</title>
        <authorList>
            <person name="Engel P."/>
            <person name="Stepanauskas R."/>
            <person name="Moran N."/>
        </authorList>
    </citation>
    <scope>NUCLEOTIDE SEQUENCE [LARGE SCALE GENOMIC DNA]</scope>
    <source>
        <strain evidence="1 2">SCGC AB-598-J21</strain>
    </source>
</reference>
<proteinExistence type="predicted"/>
<comment type="caution">
    <text evidence="1">The sequence shown here is derived from an EMBL/GenBank/DDBJ whole genome shotgun (WGS) entry which is preliminary data.</text>
</comment>
<sequence length="102" mass="11937">MSATLKICSEIIFYFKVNDFFRTNLARYELVRNSLNAINILFTLAEDLQRIPIQTITFNFQNVWLINIRSLINRIFDNGLINNLIVNRKISQYSIGCTDTDN</sequence>
<protein>
    <submittedName>
        <fullName evidence="1">Uncharacterized protein</fullName>
    </submittedName>
</protein>
<dbReference type="Proteomes" id="UP000027644">
    <property type="component" value="Unassembled WGS sequence"/>
</dbReference>
<dbReference type="EMBL" id="AVQL01000232">
    <property type="protein sequence ID" value="KEQ01927.1"/>
    <property type="molecule type" value="Genomic_DNA"/>
</dbReference>
<evidence type="ECO:0000313" key="2">
    <source>
        <dbReference type="Proteomes" id="UP000027644"/>
    </source>
</evidence>
<evidence type="ECO:0000313" key="1">
    <source>
        <dbReference type="EMBL" id="KEQ01927.1"/>
    </source>
</evidence>
<organism evidence="1 2">
    <name type="scientific">Snodgrassella alvi SCGC AB-598-J21</name>
    <dbReference type="NCBI Taxonomy" id="1385367"/>
    <lineage>
        <taxon>Bacteria</taxon>
        <taxon>Pseudomonadati</taxon>
        <taxon>Pseudomonadota</taxon>
        <taxon>Betaproteobacteria</taxon>
        <taxon>Neisseriales</taxon>
        <taxon>Neisseriaceae</taxon>
        <taxon>Snodgrassella</taxon>
    </lineage>
</organism>
<dbReference type="AlphaFoldDB" id="A0A074VDR6"/>